<evidence type="ECO:0000313" key="12">
    <source>
        <dbReference type="EMBL" id="KAL3868841.1"/>
    </source>
</evidence>
<evidence type="ECO:0000256" key="4">
    <source>
        <dbReference type="ARBA" id="ARBA00022692"/>
    </source>
</evidence>
<dbReference type="PANTHER" id="PTHR45624">
    <property type="entry name" value="MITOCHONDRIAL BASIC AMINO ACIDS TRANSPORTER-RELATED"/>
    <property type="match status" value="1"/>
</dbReference>
<dbReference type="SUPFAM" id="SSF103506">
    <property type="entry name" value="Mitochondrial carrier"/>
    <property type="match status" value="1"/>
</dbReference>
<evidence type="ECO:0000256" key="8">
    <source>
        <dbReference type="ARBA" id="ARBA00023136"/>
    </source>
</evidence>
<dbReference type="InterPro" id="IPR050567">
    <property type="entry name" value="Mitochondrial_Carrier"/>
</dbReference>
<dbReference type="FunFam" id="1.50.40.10:FF:000294">
    <property type="entry name" value="Mitochondrial glycine transporter"/>
    <property type="match status" value="1"/>
</dbReference>
<evidence type="ECO:0000256" key="3">
    <source>
        <dbReference type="ARBA" id="ARBA00022448"/>
    </source>
</evidence>
<feature type="repeat" description="Solcar" evidence="9">
    <location>
        <begin position="12"/>
        <end position="97"/>
    </location>
</feature>
<evidence type="ECO:0000256" key="9">
    <source>
        <dbReference type="PROSITE-ProRule" id="PRU00282"/>
    </source>
</evidence>
<evidence type="ECO:0000256" key="11">
    <source>
        <dbReference type="SAM" id="Phobius"/>
    </source>
</evidence>
<proteinExistence type="inferred from homology"/>
<protein>
    <recommendedName>
        <fullName evidence="14">Mitochondrial carrier protein</fullName>
    </recommendedName>
</protein>
<evidence type="ECO:0000256" key="5">
    <source>
        <dbReference type="ARBA" id="ARBA00022737"/>
    </source>
</evidence>
<evidence type="ECO:0000256" key="1">
    <source>
        <dbReference type="ARBA" id="ARBA00004225"/>
    </source>
</evidence>
<keyword evidence="8 9" id="KW-0472">Membrane</keyword>
<accession>A0ABD3W621</accession>
<evidence type="ECO:0000256" key="10">
    <source>
        <dbReference type="RuleBase" id="RU000488"/>
    </source>
</evidence>
<keyword evidence="3 10" id="KW-0813">Transport</keyword>
<dbReference type="EMBL" id="JBJQND010000008">
    <property type="protein sequence ID" value="KAL3868841.1"/>
    <property type="molecule type" value="Genomic_DNA"/>
</dbReference>
<feature type="repeat" description="Solcar" evidence="9">
    <location>
        <begin position="188"/>
        <end position="273"/>
    </location>
</feature>
<dbReference type="Gene3D" id="1.50.40.10">
    <property type="entry name" value="Mitochondrial carrier domain"/>
    <property type="match status" value="2"/>
</dbReference>
<feature type="transmembrane region" description="Helical" evidence="11">
    <location>
        <begin position="194"/>
        <end position="211"/>
    </location>
</feature>
<dbReference type="AlphaFoldDB" id="A0ABD3W621"/>
<comment type="similarity">
    <text evidence="2 10">Belongs to the mitochondrial carrier (TC 2.A.29) family.</text>
</comment>
<keyword evidence="7" id="KW-0496">Mitochondrion</keyword>
<dbReference type="InterPro" id="IPR018108">
    <property type="entry name" value="MCP_transmembrane"/>
</dbReference>
<keyword evidence="13" id="KW-1185">Reference proteome</keyword>
<dbReference type="Pfam" id="PF00153">
    <property type="entry name" value="Mito_carr"/>
    <property type="match status" value="2"/>
</dbReference>
<dbReference type="Proteomes" id="UP001634394">
    <property type="component" value="Unassembled WGS sequence"/>
</dbReference>
<organism evidence="12 13">
    <name type="scientific">Sinanodonta woodiana</name>
    <name type="common">Chinese pond mussel</name>
    <name type="synonym">Anodonta woodiana</name>
    <dbReference type="NCBI Taxonomy" id="1069815"/>
    <lineage>
        <taxon>Eukaryota</taxon>
        <taxon>Metazoa</taxon>
        <taxon>Spiralia</taxon>
        <taxon>Lophotrochozoa</taxon>
        <taxon>Mollusca</taxon>
        <taxon>Bivalvia</taxon>
        <taxon>Autobranchia</taxon>
        <taxon>Heteroconchia</taxon>
        <taxon>Palaeoheterodonta</taxon>
        <taxon>Unionida</taxon>
        <taxon>Unionoidea</taxon>
        <taxon>Unionidae</taxon>
        <taxon>Unioninae</taxon>
        <taxon>Sinanodonta</taxon>
    </lineage>
</organism>
<sequence length="281" mass="31720">MTHNEARAHWLKEGTIGLGVGVLYGITSVSVGHPFDTIKTKMQAQSGFEKTNMFETLKKTFRSQGVIGLYRGCIPPLWGSGIFRSVQFAAFEGVYTYLDSPFWKNDIPYTWGLQLRVLAAGAVAATSRAIIECPLEFAKVRRQTQQSWRLREVYTGFGVTWCRCMGLLCTYFILVDTTRRNFPEHFKRPLLGPFLTSGISATLAWWIVWPLEYMKSQVQGNYGQNVSVWQRMKLVVKERGGFLGLYRGISAGTIRSFLANGTSMIVMTLAQKKVSEWGLRG</sequence>
<evidence type="ECO:0008006" key="14">
    <source>
        <dbReference type="Google" id="ProtNLM"/>
    </source>
</evidence>
<evidence type="ECO:0000256" key="6">
    <source>
        <dbReference type="ARBA" id="ARBA00022989"/>
    </source>
</evidence>
<evidence type="ECO:0000313" key="13">
    <source>
        <dbReference type="Proteomes" id="UP001634394"/>
    </source>
</evidence>
<keyword evidence="4 9" id="KW-0812">Transmembrane</keyword>
<reference evidence="12 13" key="1">
    <citation type="submission" date="2024-11" db="EMBL/GenBank/DDBJ databases">
        <title>Chromosome-level genome assembly of the freshwater bivalve Anodonta woodiana.</title>
        <authorList>
            <person name="Chen X."/>
        </authorList>
    </citation>
    <scope>NUCLEOTIDE SEQUENCE [LARGE SCALE GENOMIC DNA]</scope>
    <source>
        <strain evidence="12">MN2024</strain>
        <tissue evidence="12">Gills</tissue>
    </source>
</reference>
<evidence type="ECO:0000256" key="7">
    <source>
        <dbReference type="ARBA" id="ARBA00023128"/>
    </source>
</evidence>
<comment type="caution">
    <text evidence="12">The sequence shown here is derived from an EMBL/GenBank/DDBJ whole genome shotgun (WGS) entry which is preliminary data.</text>
</comment>
<name>A0ABD3W621_SINWO</name>
<dbReference type="InterPro" id="IPR023395">
    <property type="entry name" value="MCP_dom_sf"/>
</dbReference>
<gene>
    <name evidence="12" type="ORF">ACJMK2_041598</name>
</gene>
<keyword evidence="6 11" id="KW-1133">Transmembrane helix</keyword>
<keyword evidence="5" id="KW-0677">Repeat</keyword>
<dbReference type="PROSITE" id="PS50920">
    <property type="entry name" value="SOLCAR"/>
    <property type="match status" value="2"/>
</dbReference>
<feature type="transmembrane region" description="Helical" evidence="11">
    <location>
        <begin position="153"/>
        <end position="174"/>
    </location>
</feature>
<dbReference type="PANTHER" id="PTHR45624:SF58">
    <property type="entry name" value="CARRIER PROTEIN, PUTATIVE-RELATED"/>
    <property type="match status" value="1"/>
</dbReference>
<dbReference type="GO" id="GO:0031966">
    <property type="term" value="C:mitochondrial membrane"/>
    <property type="evidence" value="ECO:0007669"/>
    <property type="project" value="UniProtKB-SubCell"/>
</dbReference>
<comment type="subcellular location">
    <subcellularLocation>
        <location evidence="1">Mitochondrion membrane</location>
        <topology evidence="1">Multi-pass membrane protein</topology>
    </subcellularLocation>
</comment>
<evidence type="ECO:0000256" key="2">
    <source>
        <dbReference type="ARBA" id="ARBA00006375"/>
    </source>
</evidence>